<dbReference type="GO" id="GO:0003712">
    <property type="term" value="F:transcription coregulator activity"/>
    <property type="evidence" value="ECO:0007669"/>
    <property type="project" value="InterPro"/>
</dbReference>
<keyword evidence="4" id="KW-0805">Transcription regulation</keyword>
<evidence type="ECO:0000256" key="3">
    <source>
        <dbReference type="ARBA" id="ARBA00023242"/>
    </source>
</evidence>
<accession>G7DX41</accession>
<dbReference type="RefSeq" id="XP_014566631.1">
    <property type="nucleotide sequence ID" value="XM_014711145.1"/>
</dbReference>
<dbReference type="GO" id="GO:0016592">
    <property type="term" value="C:mediator complex"/>
    <property type="evidence" value="ECO:0007669"/>
    <property type="project" value="InterPro"/>
</dbReference>
<comment type="similarity">
    <text evidence="2 4">Belongs to the Mediator complex subunit 11 family.</text>
</comment>
<dbReference type="Gene3D" id="1.10.287.3490">
    <property type="match status" value="1"/>
</dbReference>
<name>G7DX41_MIXOS</name>
<proteinExistence type="inferred from homology"/>
<keyword evidence="4" id="KW-0010">Activator</keyword>
<comment type="function">
    <text evidence="4">Component of the Mediator complex, a coactivator involved in the regulated transcription of nearly all RNA polymerase II-dependent genes. Mediator functions as a bridge to convey information from gene-specific regulatory proteins to the basal RNA polymerase II transcription machinery. Mediator is recruited to promoters by direct interactions with regulatory proteins and serves as a scaffold for the assembly of a functional pre-initiation complex with RNA polymerase II and the general transcription factors.</text>
</comment>
<dbReference type="OrthoDB" id="3358442at2759"/>
<reference evidence="5 6" key="2">
    <citation type="journal article" date="2012" name="Open Biol.">
        <title>Characteristics of nucleosomes and linker DNA regions on the genome of the basidiomycete Mixia osmundae revealed by mono- and dinucleosome mapping.</title>
        <authorList>
            <person name="Nishida H."/>
            <person name="Kondo S."/>
            <person name="Matsumoto T."/>
            <person name="Suzuki Y."/>
            <person name="Yoshikawa H."/>
            <person name="Taylor T.D."/>
            <person name="Sugiyama J."/>
        </authorList>
    </citation>
    <scope>NUCLEOTIDE SEQUENCE [LARGE SCALE GENOMIC DNA]</scope>
    <source>
        <strain evidence="6">CBS 9802 / IAM 14324 / JCM 22182 / KY 12970</strain>
    </source>
</reference>
<keyword evidence="4" id="KW-0804">Transcription</keyword>
<dbReference type="eggNOG" id="ENOG502SGYR">
    <property type="taxonomic scope" value="Eukaryota"/>
</dbReference>
<dbReference type="Proteomes" id="UP000009131">
    <property type="component" value="Unassembled WGS sequence"/>
</dbReference>
<comment type="caution">
    <text evidence="5">The sequence shown here is derived from an EMBL/GenBank/DDBJ whole genome shotgun (WGS) entry which is preliminary data.</text>
</comment>
<dbReference type="EMBL" id="BABT02000054">
    <property type="protein sequence ID" value="GAA95138.1"/>
    <property type="molecule type" value="Genomic_DNA"/>
</dbReference>
<protein>
    <recommendedName>
        <fullName evidence="4">Mediator of RNA polymerase II transcription subunit 11</fullName>
    </recommendedName>
    <alternativeName>
        <fullName evidence="4">Mediator complex subunit 11</fullName>
    </alternativeName>
</protein>
<dbReference type="InParanoid" id="G7DX41"/>
<reference evidence="5 6" key="1">
    <citation type="journal article" date="2011" name="J. Gen. Appl. Microbiol.">
        <title>Draft genome sequencing of the enigmatic basidiomycete Mixia osmundae.</title>
        <authorList>
            <person name="Nishida H."/>
            <person name="Nagatsuka Y."/>
            <person name="Sugiyama J."/>
        </authorList>
    </citation>
    <scope>NUCLEOTIDE SEQUENCE [LARGE SCALE GENOMIC DNA]</scope>
    <source>
        <strain evidence="6">CBS 9802 / IAM 14324 / JCM 22182 / KY 12970</strain>
    </source>
</reference>
<organism evidence="5 6">
    <name type="scientific">Mixia osmundae (strain CBS 9802 / IAM 14324 / JCM 22182 / KY 12970)</name>
    <dbReference type="NCBI Taxonomy" id="764103"/>
    <lineage>
        <taxon>Eukaryota</taxon>
        <taxon>Fungi</taxon>
        <taxon>Dikarya</taxon>
        <taxon>Basidiomycota</taxon>
        <taxon>Pucciniomycotina</taxon>
        <taxon>Mixiomycetes</taxon>
        <taxon>Mixiales</taxon>
        <taxon>Mixiaceae</taxon>
        <taxon>Mixia</taxon>
    </lineage>
</organism>
<evidence type="ECO:0000313" key="6">
    <source>
        <dbReference type="Proteomes" id="UP000009131"/>
    </source>
</evidence>
<sequence length="181" mass="20028">MSSGEDGASIWTSSSSAAQIKALSGVEERLAHLLQLASELMTALAPVLDPSGKSKKTMEDRREEIKVKGNEYFATLNAIQTVIRLAIRRIRIERMPLRPLLSPQSVSIAGANAEVGVPAHARPPSDQEALRDKTLSLPLMRIERDVWRDLKELIKSDSLRALLQDVMTSGEIRSEDEEMLL</sequence>
<dbReference type="GO" id="GO:0006357">
    <property type="term" value="P:regulation of transcription by RNA polymerase II"/>
    <property type="evidence" value="ECO:0007669"/>
    <property type="project" value="InterPro"/>
</dbReference>
<comment type="subcellular location">
    <subcellularLocation>
        <location evidence="1 4">Nucleus</location>
    </subcellularLocation>
</comment>
<dbReference type="AlphaFoldDB" id="G7DX41"/>
<keyword evidence="6" id="KW-1185">Reference proteome</keyword>
<evidence type="ECO:0000256" key="1">
    <source>
        <dbReference type="ARBA" id="ARBA00004123"/>
    </source>
</evidence>
<keyword evidence="3 4" id="KW-0539">Nucleus</keyword>
<comment type="subunit">
    <text evidence="4">Component of the Mediator complex.</text>
</comment>
<gene>
    <name evidence="5" type="primary">Mo01793</name>
    <name evidence="4" type="synonym">MED11</name>
    <name evidence="5" type="ORF">E5Q_01793</name>
</gene>
<dbReference type="HOGENOM" id="CLU_1489360_0_0_1"/>
<dbReference type="Pfam" id="PF10280">
    <property type="entry name" value="Med11"/>
    <property type="match status" value="1"/>
</dbReference>
<evidence type="ECO:0000256" key="4">
    <source>
        <dbReference type="RuleBase" id="RU364147"/>
    </source>
</evidence>
<evidence type="ECO:0000256" key="2">
    <source>
        <dbReference type="ARBA" id="ARBA00008186"/>
    </source>
</evidence>
<evidence type="ECO:0000313" key="5">
    <source>
        <dbReference type="EMBL" id="GAA95138.1"/>
    </source>
</evidence>
<dbReference type="InterPro" id="IPR019404">
    <property type="entry name" value="Mediator_Med11"/>
</dbReference>